<dbReference type="PROSITE" id="PS51257">
    <property type="entry name" value="PROKAR_LIPOPROTEIN"/>
    <property type="match status" value="1"/>
</dbReference>
<feature type="region of interest" description="Disordered" evidence="1">
    <location>
        <begin position="22"/>
        <end position="48"/>
    </location>
</feature>
<keyword evidence="6" id="KW-1185">Reference proteome</keyword>
<evidence type="ECO:0000313" key="5">
    <source>
        <dbReference type="EMBL" id="MDH5823235.1"/>
    </source>
</evidence>
<protein>
    <submittedName>
        <fullName evidence="5">DUF3298 domain-containing protein</fullName>
    </submittedName>
</protein>
<keyword evidence="2" id="KW-0732">Signal</keyword>
<evidence type="ECO:0000313" key="6">
    <source>
        <dbReference type="Proteomes" id="UP001156940"/>
    </source>
</evidence>
<dbReference type="Pfam" id="PF11738">
    <property type="entry name" value="DUF3298"/>
    <property type="match status" value="1"/>
</dbReference>
<dbReference type="EMBL" id="JARXRM010000030">
    <property type="protein sequence ID" value="MDH5823235.1"/>
    <property type="molecule type" value="Genomic_DNA"/>
</dbReference>
<dbReference type="InterPro" id="IPR021729">
    <property type="entry name" value="DUF3298"/>
</dbReference>
<evidence type="ECO:0000259" key="3">
    <source>
        <dbReference type="Pfam" id="PF11738"/>
    </source>
</evidence>
<feature type="chain" id="PRO_5046626679" evidence="2">
    <location>
        <begin position="18"/>
        <end position="282"/>
    </location>
</feature>
<sequence length="282" mass="30266">MKRGSICLVLMLVLATAACRRESGPPQVPAPAQDAQMSGPDGASVPRPAAPAVPVELEDVIEHDPRFVVGISYPSAASRYPGLAAELNRYAQAARAELAAAVDAMGEGRPPAPYDLSLEFRMVAETPRVVAVAADGSTYTGGAHGNPLVARFVWLPRQQRLLRAQDLFADQSGWQALAGYVREQLHAELSQRVDAEELEPGQRLETIRSAGRMIDEGSAPDPDNFAHFEPVMAVDGRIRALRFVFPPYQVAPYADGTRSVEVPADVLAAHLAEPVKPLFVTG</sequence>
<dbReference type="Pfam" id="PF13739">
    <property type="entry name" value="PdaC"/>
    <property type="match status" value="1"/>
</dbReference>
<dbReference type="InterPro" id="IPR025303">
    <property type="entry name" value="PdaC"/>
</dbReference>
<proteinExistence type="predicted"/>
<evidence type="ECO:0000256" key="1">
    <source>
        <dbReference type="SAM" id="MobiDB-lite"/>
    </source>
</evidence>
<organism evidence="5 6">
    <name type="scientific">Luteimonas endophytica</name>
    <dbReference type="NCBI Taxonomy" id="3042023"/>
    <lineage>
        <taxon>Bacteria</taxon>
        <taxon>Pseudomonadati</taxon>
        <taxon>Pseudomonadota</taxon>
        <taxon>Gammaproteobacteria</taxon>
        <taxon>Lysobacterales</taxon>
        <taxon>Lysobacteraceae</taxon>
        <taxon>Luteimonas</taxon>
    </lineage>
</organism>
<feature type="domain" description="Deacetylase PdaC" evidence="4">
    <location>
        <begin position="69"/>
        <end position="146"/>
    </location>
</feature>
<feature type="signal peptide" evidence="2">
    <location>
        <begin position="1"/>
        <end position="17"/>
    </location>
</feature>
<accession>A0ABT6J9F7</accession>
<dbReference type="RefSeq" id="WP_280574380.1">
    <property type="nucleotide sequence ID" value="NZ_JARXRM010000030.1"/>
</dbReference>
<dbReference type="Gene3D" id="3.30.565.40">
    <property type="entry name" value="Fervidobacterium nodosum Rt17-B1 like"/>
    <property type="match status" value="1"/>
</dbReference>
<gene>
    <name evidence="5" type="ORF">QFW77_09575</name>
</gene>
<feature type="domain" description="DUF3298" evidence="3">
    <location>
        <begin position="166"/>
        <end position="264"/>
    </location>
</feature>
<evidence type="ECO:0000259" key="4">
    <source>
        <dbReference type="Pfam" id="PF13739"/>
    </source>
</evidence>
<comment type="caution">
    <text evidence="5">The sequence shown here is derived from an EMBL/GenBank/DDBJ whole genome shotgun (WGS) entry which is preliminary data.</text>
</comment>
<reference evidence="5 6" key="1">
    <citation type="submission" date="2023-04" db="EMBL/GenBank/DDBJ databases">
        <title>Luteimonas endophyticus RD2P54.</title>
        <authorList>
            <person name="Sun J.-Q."/>
        </authorList>
    </citation>
    <scope>NUCLEOTIDE SEQUENCE [LARGE SCALE GENOMIC DNA]</scope>
    <source>
        <strain evidence="5 6">RD2P54</strain>
    </source>
</reference>
<dbReference type="Gene3D" id="3.90.640.20">
    <property type="entry name" value="Heat-shock cognate protein, ATPase"/>
    <property type="match status" value="1"/>
</dbReference>
<dbReference type="Proteomes" id="UP001156940">
    <property type="component" value="Unassembled WGS sequence"/>
</dbReference>
<dbReference type="InterPro" id="IPR037126">
    <property type="entry name" value="PdaC/RsiV-like_sf"/>
</dbReference>
<evidence type="ECO:0000256" key="2">
    <source>
        <dbReference type="SAM" id="SignalP"/>
    </source>
</evidence>
<name>A0ABT6J9F7_9GAMM</name>